<sequence>MADLSVLDYFFWLLMIIALVMEVWALVDGLTTPEAAYAAASKLTKKLWLIILVVAAVVGAAYTVAPLAWGGKPTMLLLGILPVAAFIASAVYLADVKPAVAPFKKKGRGGGRSNMGPYGPW</sequence>
<accession>A0ABW2CH58</accession>
<feature type="transmembrane region" description="Helical" evidence="1">
    <location>
        <begin position="75"/>
        <end position="94"/>
    </location>
</feature>
<feature type="transmembrane region" description="Helical" evidence="1">
    <location>
        <begin position="47"/>
        <end position="69"/>
    </location>
</feature>
<proteinExistence type="predicted"/>
<dbReference type="RefSeq" id="WP_309239574.1">
    <property type="nucleotide sequence ID" value="NZ_JBHSXS010000004.1"/>
</dbReference>
<reference evidence="3" key="1">
    <citation type="journal article" date="2019" name="Int. J. Syst. Evol. Microbiol.">
        <title>The Global Catalogue of Microorganisms (GCM) 10K type strain sequencing project: providing services to taxonomists for standard genome sequencing and annotation.</title>
        <authorList>
            <consortium name="The Broad Institute Genomics Platform"/>
            <consortium name="The Broad Institute Genome Sequencing Center for Infectious Disease"/>
            <person name="Wu L."/>
            <person name="Ma J."/>
        </authorList>
    </citation>
    <scope>NUCLEOTIDE SEQUENCE [LARGE SCALE GENOMIC DNA]</scope>
    <source>
        <strain evidence="3">JCM 3369</strain>
    </source>
</reference>
<dbReference type="Proteomes" id="UP001596380">
    <property type="component" value="Unassembled WGS sequence"/>
</dbReference>
<keyword evidence="1" id="KW-0812">Transmembrane</keyword>
<dbReference type="Pfam" id="PF10724">
    <property type="entry name" value="DUF2516"/>
    <property type="match status" value="1"/>
</dbReference>
<keyword evidence="1" id="KW-1133">Transmembrane helix</keyword>
<evidence type="ECO:0000313" key="2">
    <source>
        <dbReference type="EMBL" id="MFC6880013.1"/>
    </source>
</evidence>
<keyword evidence="1" id="KW-0472">Membrane</keyword>
<comment type="caution">
    <text evidence="2">The sequence shown here is derived from an EMBL/GenBank/DDBJ whole genome shotgun (WGS) entry which is preliminary data.</text>
</comment>
<evidence type="ECO:0000256" key="1">
    <source>
        <dbReference type="SAM" id="Phobius"/>
    </source>
</evidence>
<organism evidence="2 3">
    <name type="scientific">Actinomadura yumaensis</name>
    <dbReference type="NCBI Taxonomy" id="111807"/>
    <lineage>
        <taxon>Bacteria</taxon>
        <taxon>Bacillati</taxon>
        <taxon>Actinomycetota</taxon>
        <taxon>Actinomycetes</taxon>
        <taxon>Streptosporangiales</taxon>
        <taxon>Thermomonosporaceae</taxon>
        <taxon>Actinomadura</taxon>
    </lineage>
</organism>
<feature type="transmembrane region" description="Helical" evidence="1">
    <location>
        <begin position="6"/>
        <end position="27"/>
    </location>
</feature>
<name>A0ABW2CH58_9ACTN</name>
<dbReference type="EMBL" id="JBHSXS010000004">
    <property type="protein sequence ID" value="MFC6880013.1"/>
    <property type="molecule type" value="Genomic_DNA"/>
</dbReference>
<keyword evidence="3" id="KW-1185">Reference proteome</keyword>
<protein>
    <submittedName>
        <fullName evidence="2">DUF2516 family protein</fullName>
    </submittedName>
</protein>
<gene>
    <name evidence="2" type="ORF">ACFQKB_09585</name>
</gene>
<dbReference type="InterPro" id="IPR019662">
    <property type="entry name" value="DUF2516"/>
</dbReference>
<evidence type="ECO:0000313" key="3">
    <source>
        <dbReference type="Proteomes" id="UP001596380"/>
    </source>
</evidence>